<reference evidence="2 3" key="1">
    <citation type="submission" date="2020-08" db="EMBL/GenBank/DDBJ databases">
        <title>Sequencing the genomes of 1000 actinobacteria strains.</title>
        <authorList>
            <person name="Klenk H.-P."/>
        </authorList>
    </citation>
    <scope>NUCLEOTIDE SEQUENCE [LARGE SCALE GENOMIC DNA]</scope>
    <source>
        <strain evidence="2 3">DSM 28967</strain>
    </source>
</reference>
<dbReference type="Proteomes" id="UP000549971">
    <property type="component" value="Unassembled WGS sequence"/>
</dbReference>
<comment type="caution">
    <text evidence="2">The sequence shown here is derived from an EMBL/GenBank/DDBJ whole genome shotgun (WGS) entry which is preliminary data.</text>
</comment>
<keyword evidence="3" id="KW-1185">Reference proteome</keyword>
<dbReference type="RefSeq" id="WP_184793199.1">
    <property type="nucleotide sequence ID" value="NZ_JACHMY010000001.1"/>
</dbReference>
<protein>
    <submittedName>
        <fullName evidence="2">Uncharacterized protein</fullName>
    </submittedName>
</protein>
<evidence type="ECO:0000313" key="3">
    <source>
        <dbReference type="Proteomes" id="UP000549971"/>
    </source>
</evidence>
<gene>
    <name evidence="2" type="ORF">HDA39_000020</name>
</gene>
<accession>A0A7W9J0A5</accession>
<sequence length="411" mass="43947">MTWLRFELRIPDAGKPPSHGDPALMAVAQALGAASDLLAGQDAVTAAVLDDREALVAARAAVANIASIAAGSALGAMTSVAKRRRTVEQRSLARQLRFARRELESIVAQQNGHVLGALGGLTAGMPASGTNIWEQIAYAAAHWERLNDEVPARSLLTRDLRSVTAQIRTAAGHGRYLVRAVGSSAERLGFGDATILRLRRANTALRRSDASSIRTAAAWSRNVSDLGGVTTVPGEVAFSELHEAVRRAIGGPGGALRPAEELVLDRWAAGALLEAADELVHSAHQVALLQRRAVFDLVMTGRLFIPRLHAVRLDPAYRQLTAAPVGKRQRTWVRAERIDLVPELTESLASVTELLGEAALVCRQLADTDDERRPTRLAAPTKPGSPDRSRKRRAVTSGADQPDTSPAVELP</sequence>
<evidence type="ECO:0000256" key="1">
    <source>
        <dbReference type="SAM" id="MobiDB-lite"/>
    </source>
</evidence>
<feature type="region of interest" description="Disordered" evidence="1">
    <location>
        <begin position="370"/>
        <end position="411"/>
    </location>
</feature>
<dbReference type="EMBL" id="JACHMY010000001">
    <property type="protein sequence ID" value="MBB5833286.1"/>
    <property type="molecule type" value="Genomic_DNA"/>
</dbReference>
<proteinExistence type="predicted"/>
<evidence type="ECO:0000313" key="2">
    <source>
        <dbReference type="EMBL" id="MBB5833286.1"/>
    </source>
</evidence>
<organism evidence="2 3">
    <name type="scientific">Kribbella italica</name>
    <dbReference type="NCBI Taxonomy" id="1540520"/>
    <lineage>
        <taxon>Bacteria</taxon>
        <taxon>Bacillati</taxon>
        <taxon>Actinomycetota</taxon>
        <taxon>Actinomycetes</taxon>
        <taxon>Propionibacteriales</taxon>
        <taxon>Kribbellaceae</taxon>
        <taxon>Kribbella</taxon>
    </lineage>
</organism>
<dbReference type="AlphaFoldDB" id="A0A7W9J0A5"/>
<name>A0A7W9J0A5_9ACTN</name>